<proteinExistence type="predicted"/>
<evidence type="ECO:0000313" key="3">
    <source>
        <dbReference type="Proteomes" id="UP000707071"/>
    </source>
</evidence>
<name>A0A9P7QP89_9HYPO</name>
<feature type="region of interest" description="Disordered" evidence="1">
    <location>
        <begin position="1"/>
        <end position="76"/>
    </location>
</feature>
<protein>
    <submittedName>
        <fullName evidence="2">Uncharacterized protein</fullName>
    </submittedName>
</protein>
<accession>A0A9P7QP89</accession>
<organism evidence="2 3">
    <name type="scientific">Claviceps aff. purpurea</name>
    <dbReference type="NCBI Taxonomy" id="1967640"/>
    <lineage>
        <taxon>Eukaryota</taxon>
        <taxon>Fungi</taxon>
        <taxon>Dikarya</taxon>
        <taxon>Ascomycota</taxon>
        <taxon>Pezizomycotina</taxon>
        <taxon>Sordariomycetes</taxon>
        <taxon>Hypocreomycetidae</taxon>
        <taxon>Hypocreales</taxon>
        <taxon>Clavicipitaceae</taxon>
        <taxon>Claviceps</taxon>
    </lineage>
</organism>
<feature type="compositionally biased region" description="Polar residues" evidence="1">
    <location>
        <begin position="42"/>
        <end position="58"/>
    </location>
</feature>
<gene>
    <name evidence="2" type="ORF">E4U09_004869</name>
</gene>
<evidence type="ECO:0000256" key="1">
    <source>
        <dbReference type="SAM" id="MobiDB-lite"/>
    </source>
</evidence>
<feature type="compositionally biased region" description="Basic and acidic residues" evidence="1">
    <location>
        <begin position="60"/>
        <end position="69"/>
    </location>
</feature>
<comment type="caution">
    <text evidence="2">The sequence shown here is derived from an EMBL/GenBank/DDBJ whole genome shotgun (WGS) entry which is preliminary data.</text>
</comment>
<evidence type="ECO:0000313" key="2">
    <source>
        <dbReference type="EMBL" id="KAG6303806.1"/>
    </source>
</evidence>
<dbReference type="EMBL" id="SRRH01000004">
    <property type="protein sequence ID" value="KAG6303806.1"/>
    <property type="molecule type" value="Genomic_DNA"/>
</dbReference>
<reference evidence="2 3" key="1">
    <citation type="journal article" date="2020" name="bioRxiv">
        <title>Whole genome comparisons of ergot fungi reveals the divergence and evolution of species within the genus Claviceps are the result of varying mechanisms driving genome evolution and host range expansion.</title>
        <authorList>
            <person name="Wyka S.A."/>
            <person name="Mondo S.J."/>
            <person name="Liu M."/>
            <person name="Dettman J."/>
            <person name="Nalam V."/>
            <person name="Broders K.D."/>
        </authorList>
    </citation>
    <scope>NUCLEOTIDE SEQUENCE [LARGE SCALE GENOMIC DNA]</scope>
    <source>
        <strain evidence="2 3">Clav52</strain>
    </source>
</reference>
<keyword evidence="3" id="KW-1185">Reference proteome</keyword>
<feature type="compositionally biased region" description="Polar residues" evidence="1">
    <location>
        <begin position="131"/>
        <end position="145"/>
    </location>
</feature>
<sequence length="539" mass="59335">MSRDAVEGMEHRLSRFESVRATPARTSSVSHERHEVTDTGGRCSQQAQSSSTSHNTFKTDALRQAESRAKAHLRKRRLHDASVTLAGESEPLKGKGRYLYFLSDGDVKDIVGIVMDAVRQSLMTPARHQVPQDSEASANFDDPTTTAQGFAYERTTSGFSYGKNSITPRLSTAADPATTISVPKTVFSSTNWDDRRVSLADSGLSSSTKTTIVSRGSVSEIVWTEHRSSDATRFQHSLSSAGHSHDAVCQHCLRCHPLSQCHNMMEVERAASVCRFASLFPLSTNLASSKRASRSTDEESNITSFPELRPRNCTNDWLKPPIEIDQLLRNKSSDLYRRGVDAHSGLMSKSPQSSAWPSPAPFSLPCDESVFNSKDSFFSTRRYLQDGRVTETLAGDGQKQSFKSMSSTSYSRRATPVPVANQSPWQSDGELISQIVNTLRQHSQDGVRGEGVDSGERGDWPQEPETLQPPEATPAAVHRSRDSIVKERTLKPPVPDKAGIYEALTGSRMMVPKRGCTNCSEDNRPHVCKDDVVSRTLLG</sequence>
<feature type="region of interest" description="Disordered" evidence="1">
    <location>
        <begin position="125"/>
        <end position="145"/>
    </location>
</feature>
<feature type="region of interest" description="Disordered" evidence="1">
    <location>
        <begin position="391"/>
        <end position="425"/>
    </location>
</feature>
<feature type="compositionally biased region" description="Basic and acidic residues" evidence="1">
    <location>
        <begin position="1"/>
        <end position="18"/>
    </location>
</feature>
<feature type="compositionally biased region" description="Basic and acidic residues" evidence="1">
    <location>
        <begin position="442"/>
        <end position="460"/>
    </location>
</feature>
<dbReference type="Proteomes" id="UP000707071">
    <property type="component" value="Unassembled WGS sequence"/>
</dbReference>
<dbReference type="AlphaFoldDB" id="A0A9P7QP89"/>
<feature type="compositionally biased region" description="Polar residues" evidence="1">
    <location>
        <begin position="398"/>
        <end position="412"/>
    </location>
</feature>
<feature type="region of interest" description="Disordered" evidence="1">
    <location>
        <begin position="441"/>
        <end position="483"/>
    </location>
</feature>